<feature type="signal peptide" evidence="1">
    <location>
        <begin position="1"/>
        <end position="22"/>
    </location>
</feature>
<dbReference type="Proteomes" id="UP001596111">
    <property type="component" value="Unassembled WGS sequence"/>
</dbReference>
<accession>A0ABW0T2R1</accession>
<evidence type="ECO:0000313" key="2">
    <source>
        <dbReference type="EMBL" id="MFC5582876.1"/>
    </source>
</evidence>
<evidence type="ECO:0000256" key="1">
    <source>
        <dbReference type="SAM" id="SignalP"/>
    </source>
</evidence>
<proteinExistence type="predicted"/>
<keyword evidence="3" id="KW-1185">Reference proteome</keyword>
<keyword evidence="1" id="KW-0732">Signal</keyword>
<dbReference type="RefSeq" id="WP_377329379.1">
    <property type="nucleotide sequence ID" value="NZ_JBHSNG010000026.1"/>
</dbReference>
<comment type="caution">
    <text evidence="2">The sequence shown here is derived from an EMBL/GenBank/DDBJ whole genome shotgun (WGS) entry which is preliminary data.</text>
</comment>
<organism evidence="2 3">
    <name type="scientific">Rhodanobacter terrae</name>
    <dbReference type="NCBI Taxonomy" id="418647"/>
    <lineage>
        <taxon>Bacteria</taxon>
        <taxon>Pseudomonadati</taxon>
        <taxon>Pseudomonadota</taxon>
        <taxon>Gammaproteobacteria</taxon>
        <taxon>Lysobacterales</taxon>
        <taxon>Rhodanobacteraceae</taxon>
        <taxon>Rhodanobacter</taxon>
    </lineage>
</organism>
<name>A0ABW0T2R1_9GAMM</name>
<gene>
    <name evidence="2" type="ORF">ACFPPB_17310</name>
</gene>
<reference evidence="3" key="1">
    <citation type="journal article" date="2019" name="Int. J. Syst. Evol. Microbiol.">
        <title>The Global Catalogue of Microorganisms (GCM) 10K type strain sequencing project: providing services to taxonomists for standard genome sequencing and annotation.</title>
        <authorList>
            <consortium name="The Broad Institute Genomics Platform"/>
            <consortium name="The Broad Institute Genome Sequencing Center for Infectious Disease"/>
            <person name="Wu L."/>
            <person name="Ma J."/>
        </authorList>
    </citation>
    <scope>NUCLEOTIDE SEQUENCE [LARGE SCALE GENOMIC DNA]</scope>
    <source>
        <strain evidence="3">CGMCC 1.13587</strain>
    </source>
</reference>
<evidence type="ECO:0000313" key="3">
    <source>
        <dbReference type="Proteomes" id="UP001596111"/>
    </source>
</evidence>
<dbReference type="EMBL" id="JBHSNG010000026">
    <property type="protein sequence ID" value="MFC5582876.1"/>
    <property type="molecule type" value="Genomic_DNA"/>
</dbReference>
<sequence>MKKSVECMFAASLLFLLHPALVNSMQISTRVLTPATEYRDITLKELASVYKRAYVAQKFHVSTNTEKTMTDGSQVVHLVLNMANHVYPTRKKAQISFLFYSPNHDGCKPCSVTRETFSVGDSNEYTGEEWDAFQRELIATDEMALNKVRQVLGKSTPPLEERPTGQSIP</sequence>
<protein>
    <submittedName>
        <fullName evidence="2">Uncharacterized protein</fullName>
    </submittedName>
</protein>
<feature type="chain" id="PRO_5045457055" evidence="1">
    <location>
        <begin position="23"/>
        <end position="169"/>
    </location>
</feature>